<dbReference type="PANTHER" id="PTHR24171">
    <property type="entry name" value="ANKYRIN REPEAT DOMAIN-CONTAINING PROTEIN 39-RELATED"/>
    <property type="match status" value="1"/>
</dbReference>
<protein>
    <submittedName>
        <fullName evidence="5">Ribulose-5-phosphate 4-epimerase and aldolase</fullName>
    </submittedName>
</protein>
<accession>W7YPH4</accession>
<reference evidence="5 6" key="1">
    <citation type="journal article" date="2014" name="Genome Announc.">
        <title>Draft Genome Sequence of Cytophaga fermentans JCM 21142T, a Facultative Anaerobe Isolated from Marine Mud.</title>
        <authorList>
            <person name="Starns D."/>
            <person name="Oshima K."/>
            <person name="Suda W."/>
            <person name="Iino T."/>
            <person name="Yuki M."/>
            <person name="Inoue J."/>
            <person name="Kitamura K."/>
            <person name="Iida T."/>
            <person name="Darby A."/>
            <person name="Hattori M."/>
            <person name="Ohkuma M."/>
        </authorList>
    </citation>
    <scope>NUCLEOTIDE SEQUENCE [LARGE SCALE GENOMIC DNA]</scope>
    <source>
        <strain evidence="5 6">JCM 21142</strain>
    </source>
</reference>
<dbReference type="InterPro" id="IPR036770">
    <property type="entry name" value="Ankyrin_rpt-contain_sf"/>
</dbReference>
<dbReference type="Gene3D" id="1.25.40.20">
    <property type="entry name" value="Ankyrin repeat-containing domain"/>
    <property type="match status" value="1"/>
</dbReference>
<feature type="repeat" description="ANK" evidence="3">
    <location>
        <begin position="80"/>
        <end position="112"/>
    </location>
</feature>
<dbReference type="SUPFAM" id="SSF48403">
    <property type="entry name" value="Ankyrin repeat"/>
    <property type="match status" value="1"/>
</dbReference>
<dbReference type="InterPro" id="IPR002110">
    <property type="entry name" value="Ankyrin_rpt"/>
</dbReference>
<keyword evidence="2 3" id="KW-0040">ANK repeat</keyword>
<organism evidence="5 6">
    <name type="scientific">Saccharicrinis fermentans DSM 9555 = JCM 21142</name>
    <dbReference type="NCBI Taxonomy" id="869213"/>
    <lineage>
        <taxon>Bacteria</taxon>
        <taxon>Pseudomonadati</taxon>
        <taxon>Bacteroidota</taxon>
        <taxon>Bacteroidia</taxon>
        <taxon>Marinilabiliales</taxon>
        <taxon>Marinilabiliaceae</taxon>
        <taxon>Saccharicrinis</taxon>
    </lineage>
</organism>
<dbReference type="SMART" id="SM00248">
    <property type="entry name" value="ANK"/>
    <property type="match status" value="3"/>
</dbReference>
<name>W7YPH4_9BACT</name>
<dbReference type="PROSITE" id="PS50297">
    <property type="entry name" value="ANK_REP_REGION"/>
    <property type="match status" value="2"/>
</dbReference>
<proteinExistence type="predicted"/>
<keyword evidence="4" id="KW-0732">Signal</keyword>
<dbReference type="PROSITE" id="PS50088">
    <property type="entry name" value="ANK_REPEAT"/>
    <property type="match status" value="2"/>
</dbReference>
<evidence type="ECO:0000313" key="6">
    <source>
        <dbReference type="Proteomes" id="UP000019402"/>
    </source>
</evidence>
<gene>
    <name evidence="5" type="ORF">JCM21142_72971</name>
</gene>
<keyword evidence="1" id="KW-0677">Repeat</keyword>
<evidence type="ECO:0000256" key="4">
    <source>
        <dbReference type="SAM" id="SignalP"/>
    </source>
</evidence>
<dbReference type="EMBL" id="BAMD01000041">
    <property type="protein sequence ID" value="GAF04274.1"/>
    <property type="molecule type" value="Genomic_DNA"/>
</dbReference>
<dbReference type="PROSITE" id="PS51257">
    <property type="entry name" value="PROKAR_LIPOPROTEIN"/>
    <property type="match status" value="1"/>
</dbReference>
<evidence type="ECO:0000256" key="1">
    <source>
        <dbReference type="ARBA" id="ARBA00022737"/>
    </source>
</evidence>
<comment type="caution">
    <text evidence="5">The sequence shown here is derived from an EMBL/GenBank/DDBJ whole genome shotgun (WGS) entry which is preliminary data.</text>
</comment>
<keyword evidence="6" id="KW-1185">Reference proteome</keyword>
<dbReference type="RefSeq" id="WP_052522265.1">
    <property type="nucleotide sequence ID" value="NZ_BAMD01000041.1"/>
</dbReference>
<evidence type="ECO:0000313" key="5">
    <source>
        <dbReference type="EMBL" id="GAF04274.1"/>
    </source>
</evidence>
<sequence length="205" mass="22034">MNKLSLLVAITIIASIVYSCDTKTKKTTDTSEISTKKPTTVDSNKSFDIDLLNQSALDGKIETIKNALENGFDANSTDANKRTTLMMAAFNGHTEIVSLLLNNGADVNLTDNINRTALMYASTGPFTTTVLTLLQAGAQPNLIDNEENWTAVMMAAAEGQLEVVKTLVAHGADLTMVDVDGESSLDFANSKGHTQVAEYIKTQIK</sequence>
<dbReference type="Pfam" id="PF13637">
    <property type="entry name" value="Ank_4"/>
    <property type="match status" value="1"/>
</dbReference>
<dbReference type="PANTHER" id="PTHR24171:SF10">
    <property type="entry name" value="ANKYRIN REPEAT DOMAIN-CONTAINING PROTEIN 29-LIKE"/>
    <property type="match status" value="1"/>
</dbReference>
<feature type="repeat" description="ANK" evidence="3">
    <location>
        <begin position="147"/>
        <end position="179"/>
    </location>
</feature>
<dbReference type="OrthoDB" id="9812708at2"/>
<evidence type="ECO:0000256" key="3">
    <source>
        <dbReference type="PROSITE-ProRule" id="PRU00023"/>
    </source>
</evidence>
<feature type="signal peptide" evidence="4">
    <location>
        <begin position="1"/>
        <end position="19"/>
    </location>
</feature>
<dbReference type="STRING" id="869213.GCA_000517085_01278"/>
<feature type="chain" id="PRO_5004906892" evidence="4">
    <location>
        <begin position="20"/>
        <end position="205"/>
    </location>
</feature>
<dbReference type="AlphaFoldDB" id="W7YPH4"/>
<dbReference type="Proteomes" id="UP000019402">
    <property type="component" value="Unassembled WGS sequence"/>
</dbReference>
<dbReference type="eggNOG" id="COG0666">
    <property type="taxonomic scope" value="Bacteria"/>
</dbReference>
<evidence type="ECO:0000256" key="2">
    <source>
        <dbReference type="ARBA" id="ARBA00023043"/>
    </source>
</evidence>
<dbReference type="Pfam" id="PF12796">
    <property type="entry name" value="Ank_2"/>
    <property type="match status" value="1"/>
</dbReference>